<sequence>MIFKVTYQVTKTRNPKREDTQALYVEAESAVAARKLVEENTPYNIEFVQPVEGKHLAYEQKNPDFKLTEF</sequence>
<keyword evidence="7" id="KW-1185">Reference proteome</keyword>
<comment type="function">
    <text evidence="5">A non-essential component of RNA polymerase (RNAP).</text>
</comment>
<dbReference type="NCBIfam" id="NF010188">
    <property type="entry name" value="PRK13667.1"/>
    <property type="match status" value="1"/>
</dbReference>
<reference evidence="6 7" key="1">
    <citation type="journal article" date="2015" name="Genome Announc.">
        <title>Expanding the biotechnology potential of lactobacilli through comparative genomics of 213 strains and associated genera.</title>
        <authorList>
            <person name="Sun Z."/>
            <person name="Harris H.M."/>
            <person name="McCann A."/>
            <person name="Guo C."/>
            <person name="Argimon S."/>
            <person name="Zhang W."/>
            <person name="Yang X."/>
            <person name="Jeffery I.B."/>
            <person name="Cooney J.C."/>
            <person name="Kagawa T.F."/>
            <person name="Liu W."/>
            <person name="Song Y."/>
            <person name="Salvetti E."/>
            <person name="Wrobel A."/>
            <person name="Rasinkangas P."/>
            <person name="Parkhill J."/>
            <person name="Rea M.C."/>
            <person name="O'Sullivan O."/>
            <person name="Ritari J."/>
            <person name="Douillard F.P."/>
            <person name="Paul Ross R."/>
            <person name="Yang R."/>
            <person name="Briner A.E."/>
            <person name="Felis G.E."/>
            <person name="de Vos W.M."/>
            <person name="Barrangou R."/>
            <person name="Klaenhammer T.R."/>
            <person name="Caufield P.W."/>
            <person name="Cui Y."/>
            <person name="Zhang H."/>
            <person name="O'Toole P.W."/>
        </authorList>
    </citation>
    <scope>NUCLEOTIDE SEQUENCE [LARGE SCALE GENOMIC DNA]</scope>
    <source>
        <strain evidence="6 7">DSM 20623</strain>
    </source>
</reference>
<dbReference type="GO" id="GO:0003677">
    <property type="term" value="F:DNA binding"/>
    <property type="evidence" value="ECO:0007669"/>
    <property type="project" value="UniProtKB-UniRule"/>
</dbReference>
<dbReference type="Proteomes" id="UP000051658">
    <property type="component" value="Unassembled WGS sequence"/>
</dbReference>
<name>A0A0R2HVY2_CARDV</name>
<comment type="catalytic activity">
    <reaction evidence="5">
        <text>RNA(n) + a ribonucleoside 5'-triphosphate = RNA(n+1) + diphosphate</text>
        <dbReference type="Rhea" id="RHEA:21248"/>
        <dbReference type="Rhea" id="RHEA-COMP:14527"/>
        <dbReference type="Rhea" id="RHEA-COMP:17342"/>
        <dbReference type="ChEBI" id="CHEBI:33019"/>
        <dbReference type="ChEBI" id="CHEBI:61557"/>
        <dbReference type="ChEBI" id="CHEBI:140395"/>
        <dbReference type="EC" id="2.7.7.6"/>
    </reaction>
</comment>
<dbReference type="HAMAP" id="MF_01553">
    <property type="entry name" value="RNApol_bact_RpoY"/>
    <property type="match status" value="1"/>
</dbReference>
<keyword evidence="2 5" id="KW-0808">Transferase</keyword>
<dbReference type="GO" id="GO:0006351">
    <property type="term" value="P:DNA-templated transcription"/>
    <property type="evidence" value="ECO:0007669"/>
    <property type="project" value="UniProtKB-UniRule"/>
</dbReference>
<dbReference type="InterPro" id="IPR009907">
    <property type="entry name" value="RpoY"/>
</dbReference>
<dbReference type="Pfam" id="PF07288">
    <property type="entry name" value="RpoY"/>
    <property type="match status" value="1"/>
</dbReference>
<dbReference type="EMBL" id="JQBS01000035">
    <property type="protein sequence ID" value="KRN54524.1"/>
    <property type="molecule type" value="Genomic_DNA"/>
</dbReference>
<dbReference type="GeneID" id="89589098"/>
<evidence type="ECO:0000313" key="7">
    <source>
        <dbReference type="Proteomes" id="UP000051658"/>
    </source>
</evidence>
<dbReference type="PATRIC" id="fig|1449336.4.peg.2145"/>
<dbReference type="eggNOG" id="COG5503">
    <property type="taxonomic scope" value="Bacteria"/>
</dbReference>
<dbReference type="AlphaFoldDB" id="A0A0R2HVY2"/>
<protein>
    <recommendedName>
        <fullName evidence="5">DNA-directed RNA polymerase subunit epsilon</fullName>
        <shortName evidence="5">RNAP epsilon subunit</shortName>
        <ecNumber evidence="5">2.7.7.6</ecNumber>
    </recommendedName>
    <alternativeName>
        <fullName evidence="5">RNA polymerase epsilon subunit</fullName>
    </alternativeName>
    <alternativeName>
        <fullName evidence="5">Transcriptase subunit epsilon</fullName>
    </alternativeName>
</protein>
<evidence type="ECO:0000256" key="5">
    <source>
        <dbReference type="HAMAP-Rule" id="MF_01553"/>
    </source>
</evidence>
<evidence type="ECO:0000256" key="3">
    <source>
        <dbReference type="ARBA" id="ARBA00022695"/>
    </source>
</evidence>
<accession>A0A0R2HVY2</accession>
<comment type="subunit">
    <text evidence="5">RNAP is composed of a core of 2 alpha, a beta and a beta' subunit. The core is associated with a delta subunit, and at least one of epsilon or omega. When a sigma factor is associated with the core the holoenzyme is formed, which can initiate transcription.</text>
</comment>
<dbReference type="RefSeq" id="WP_034569263.1">
    <property type="nucleotide sequence ID" value="NZ_JQBS01000035.1"/>
</dbReference>
<comment type="similarity">
    <text evidence="5">Belongs to the RNA polymerase subunit epsilon family.</text>
</comment>
<comment type="caution">
    <text evidence="6">The sequence shown here is derived from an EMBL/GenBank/DDBJ whole genome shotgun (WGS) entry which is preliminary data.</text>
</comment>
<proteinExistence type="inferred from homology"/>
<organism evidence="6 7">
    <name type="scientific">Carnobacterium divergens DSM 20623</name>
    <dbReference type="NCBI Taxonomy" id="1449336"/>
    <lineage>
        <taxon>Bacteria</taxon>
        <taxon>Bacillati</taxon>
        <taxon>Bacillota</taxon>
        <taxon>Bacilli</taxon>
        <taxon>Lactobacillales</taxon>
        <taxon>Carnobacteriaceae</taxon>
        <taxon>Carnobacterium</taxon>
    </lineage>
</organism>
<dbReference type="Gene3D" id="3.10.20.730">
    <property type="entry name" value="RNAP, epsilon subunit-like"/>
    <property type="match status" value="1"/>
</dbReference>
<evidence type="ECO:0000313" key="6">
    <source>
        <dbReference type="EMBL" id="KRN54524.1"/>
    </source>
</evidence>
<gene>
    <name evidence="5" type="primary">rpoY</name>
    <name evidence="6" type="ORF">IV74_GL002108</name>
</gene>
<evidence type="ECO:0000256" key="2">
    <source>
        <dbReference type="ARBA" id="ARBA00022679"/>
    </source>
</evidence>
<evidence type="ECO:0000256" key="4">
    <source>
        <dbReference type="ARBA" id="ARBA00023163"/>
    </source>
</evidence>
<dbReference type="EC" id="2.7.7.6" evidence="5"/>
<keyword evidence="1 5" id="KW-0240">DNA-directed RNA polymerase</keyword>
<dbReference type="GO" id="GO:0003899">
    <property type="term" value="F:DNA-directed RNA polymerase activity"/>
    <property type="evidence" value="ECO:0007669"/>
    <property type="project" value="UniProtKB-UniRule"/>
</dbReference>
<keyword evidence="4 5" id="KW-0804">Transcription</keyword>
<dbReference type="GO" id="GO:0000428">
    <property type="term" value="C:DNA-directed RNA polymerase complex"/>
    <property type="evidence" value="ECO:0007669"/>
    <property type="project" value="UniProtKB-KW"/>
</dbReference>
<keyword evidence="3 5" id="KW-0548">Nucleotidyltransferase</keyword>
<evidence type="ECO:0000256" key="1">
    <source>
        <dbReference type="ARBA" id="ARBA00022478"/>
    </source>
</evidence>